<keyword evidence="3 10" id="KW-0732">Signal</keyword>
<gene>
    <name evidence="11" type="ORF">ANANG_G00269070</name>
</gene>
<dbReference type="InterPro" id="IPR003961">
    <property type="entry name" value="FN3_dom"/>
</dbReference>
<keyword evidence="12" id="KW-1185">Reference proteome</keyword>
<dbReference type="CDD" id="cd00063">
    <property type="entry name" value="FN3"/>
    <property type="match status" value="1"/>
</dbReference>
<keyword evidence="2 9" id="KW-0812">Transmembrane</keyword>
<feature type="region of interest" description="Disordered" evidence="8">
    <location>
        <begin position="349"/>
        <end position="370"/>
    </location>
</feature>
<evidence type="ECO:0000256" key="4">
    <source>
        <dbReference type="ARBA" id="ARBA00022989"/>
    </source>
</evidence>
<protein>
    <recommendedName>
        <fullName evidence="13">Interleukin-7 receptor subunit alpha</fullName>
    </recommendedName>
</protein>
<organism evidence="11 12">
    <name type="scientific">Anguilla anguilla</name>
    <name type="common">European freshwater eel</name>
    <name type="synonym">Muraena anguilla</name>
    <dbReference type="NCBI Taxonomy" id="7936"/>
    <lineage>
        <taxon>Eukaryota</taxon>
        <taxon>Metazoa</taxon>
        <taxon>Chordata</taxon>
        <taxon>Craniata</taxon>
        <taxon>Vertebrata</taxon>
        <taxon>Euteleostomi</taxon>
        <taxon>Actinopterygii</taxon>
        <taxon>Neopterygii</taxon>
        <taxon>Teleostei</taxon>
        <taxon>Anguilliformes</taxon>
        <taxon>Anguillidae</taxon>
        <taxon>Anguilla</taxon>
    </lineage>
</organism>
<dbReference type="Gene3D" id="2.60.40.10">
    <property type="entry name" value="Immunoglobulins"/>
    <property type="match status" value="1"/>
</dbReference>
<reference evidence="11" key="1">
    <citation type="submission" date="2021-01" db="EMBL/GenBank/DDBJ databases">
        <title>A chromosome-scale assembly of European eel, Anguilla anguilla.</title>
        <authorList>
            <person name="Henkel C."/>
            <person name="Jong-Raadsen S.A."/>
            <person name="Dufour S."/>
            <person name="Weltzien F.-A."/>
            <person name="Palstra A.P."/>
            <person name="Pelster B."/>
            <person name="Spaink H.P."/>
            <person name="Van Den Thillart G.E."/>
            <person name="Jansen H."/>
            <person name="Zahm M."/>
            <person name="Klopp C."/>
            <person name="Cedric C."/>
            <person name="Louis A."/>
            <person name="Berthelot C."/>
            <person name="Parey E."/>
            <person name="Roest Crollius H."/>
            <person name="Montfort J."/>
            <person name="Robinson-Rechavi M."/>
            <person name="Bucao C."/>
            <person name="Bouchez O."/>
            <person name="Gislard M."/>
            <person name="Lluch J."/>
            <person name="Milhes M."/>
            <person name="Lampietro C."/>
            <person name="Lopez Roques C."/>
            <person name="Donnadieu C."/>
            <person name="Braasch I."/>
            <person name="Desvignes T."/>
            <person name="Postlethwait J."/>
            <person name="Bobe J."/>
            <person name="Guiguen Y."/>
            <person name="Dirks R."/>
        </authorList>
    </citation>
    <scope>NUCLEOTIDE SEQUENCE</scope>
    <source>
        <strain evidence="11">Tag_6206</strain>
        <tissue evidence="11">Liver</tissue>
    </source>
</reference>
<evidence type="ECO:0000256" key="10">
    <source>
        <dbReference type="SAM" id="SignalP"/>
    </source>
</evidence>
<evidence type="ECO:0000256" key="3">
    <source>
        <dbReference type="ARBA" id="ARBA00022729"/>
    </source>
</evidence>
<dbReference type="AlphaFoldDB" id="A0A9D3LYR1"/>
<name>A0A9D3LYR1_ANGAN</name>
<dbReference type="GO" id="GO:0004896">
    <property type="term" value="F:cytokine receptor activity"/>
    <property type="evidence" value="ECO:0007669"/>
    <property type="project" value="InterPro"/>
</dbReference>
<keyword evidence="7" id="KW-0325">Glycoprotein</keyword>
<evidence type="ECO:0000256" key="9">
    <source>
        <dbReference type="SAM" id="Phobius"/>
    </source>
</evidence>
<accession>A0A9D3LYR1</accession>
<dbReference type="GO" id="GO:0030097">
    <property type="term" value="P:hemopoiesis"/>
    <property type="evidence" value="ECO:0007669"/>
    <property type="project" value="TreeGrafter"/>
</dbReference>
<dbReference type="PANTHER" id="PTHR23037">
    <property type="entry name" value="CYTOKINE RECEPTOR"/>
    <property type="match status" value="1"/>
</dbReference>
<feature type="signal peptide" evidence="10">
    <location>
        <begin position="1"/>
        <end position="16"/>
    </location>
</feature>
<evidence type="ECO:0000313" key="11">
    <source>
        <dbReference type="EMBL" id="KAG5835148.1"/>
    </source>
</evidence>
<evidence type="ECO:0000256" key="8">
    <source>
        <dbReference type="SAM" id="MobiDB-lite"/>
    </source>
</evidence>
<evidence type="ECO:0000313" key="12">
    <source>
        <dbReference type="Proteomes" id="UP001044222"/>
    </source>
</evidence>
<dbReference type="InterPro" id="IPR036116">
    <property type="entry name" value="FN3_sf"/>
</dbReference>
<proteinExistence type="predicted"/>
<evidence type="ECO:0000256" key="2">
    <source>
        <dbReference type="ARBA" id="ARBA00022692"/>
    </source>
</evidence>
<dbReference type="EMBL" id="JAFIRN010000015">
    <property type="protein sequence ID" value="KAG5835148.1"/>
    <property type="molecule type" value="Genomic_DNA"/>
</dbReference>
<comment type="subcellular location">
    <subcellularLocation>
        <location evidence="1">Membrane</location>
        <topology evidence="1">Single-pass type I membrane protein</topology>
    </subcellularLocation>
</comment>
<evidence type="ECO:0000256" key="5">
    <source>
        <dbReference type="ARBA" id="ARBA00023136"/>
    </source>
</evidence>
<keyword evidence="5 9" id="KW-0472">Membrane</keyword>
<dbReference type="InterPro" id="IPR003531">
    <property type="entry name" value="Hempt_rcpt_S_F1_CS"/>
</dbReference>
<dbReference type="InterPro" id="IPR013783">
    <property type="entry name" value="Ig-like_fold"/>
</dbReference>
<dbReference type="GO" id="GO:0009897">
    <property type="term" value="C:external side of plasma membrane"/>
    <property type="evidence" value="ECO:0007669"/>
    <property type="project" value="TreeGrafter"/>
</dbReference>
<feature type="chain" id="PRO_5039512506" description="Interleukin-7 receptor subunit alpha" evidence="10">
    <location>
        <begin position="17"/>
        <end position="382"/>
    </location>
</feature>
<keyword evidence="6" id="KW-0675">Receptor</keyword>
<dbReference type="Proteomes" id="UP001044222">
    <property type="component" value="Chromosome 15"/>
</dbReference>
<dbReference type="PROSITE" id="PS01355">
    <property type="entry name" value="HEMATOPO_REC_S_F1"/>
    <property type="match status" value="1"/>
</dbReference>
<evidence type="ECO:0000256" key="6">
    <source>
        <dbReference type="ARBA" id="ARBA00023170"/>
    </source>
</evidence>
<evidence type="ECO:0000256" key="7">
    <source>
        <dbReference type="ARBA" id="ARBA00023180"/>
    </source>
</evidence>
<dbReference type="GO" id="GO:0046427">
    <property type="term" value="P:positive regulation of receptor signaling pathway via JAK-STAT"/>
    <property type="evidence" value="ECO:0007669"/>
    <property type="project" value="TreeGrafter"/>
</dbReference>
<sequence>MGCWPWALLLPLMARAQSGTDGVDCSSHISVKHENTLTCQFEDEDDVANISLCTLPDRPCKIGQLKENRVIFQDLEVLKKYQLRIQWVEGEPTHIKYDLRSIIKPTAPWIINATFLEKSGTVPIYIGTQYHLDFLDGKLMFDLDIASAENTGLRTEVPYSFVIIERSHLRYNTNYSVRVRAKPHRDYFKGTWSDWSPSVSFQTPTLHDPADSFLVYTLIAAAIILLLIITIAILRWHNVIKSCIWPRIPNPKNTFLQMYKPNKALPISFNPEVFSDHIIHLVDHIEAKGIELEIRGGGWGICEVRGREREGLTAWNPGDLEGSSFPLKLSTGETDGGVTQTTSLLNGVGGVRASSWPKTPSAPPAGRREEPYITMSSFFNTE</sequence>
<keyword evidence="4 9" id="KW-1133">Transmembrane helix</keyword>
<dbReference type="PANTHER" id="PTHR23037:SF27">
    <property type="entry name" value="INTERLEUKIN-7 RECEPTOR SUBUNIT ALPHA"/>
    <property type="match status" value="1"/>
</dbReference>
<dbReference type="SUPFAM" id="SSF49265">
    <property type="entry name" value="Fibronectin type III"/>
    <property type="match status" value="1"/>
</dbReference>
<feature type="transmembrane region" description="Helical" evidence="9">
    <location>
        <begin position="213"/>
        <end position="234"/>
    </location>
</feature>
<evidence type="ECO:0000256" key="1">
    <source>
        <dbReference type="ARBA" id="ARBA00004479"/>
    </source>
</evidence>
<evidence type="ECO:0008006" key="13">
    <source>
        <dbReference type="Google" id="ProtNLM"/>
    </source>
</evidence>
<comment type="caution">
    <text evidence="11">The sequence shown here is derived from an EMBL/GenBank/DDBJ whole genome shotgun (WGS) entry which is preliminary data.</text>
</comment>